<keyword evidence="1" id="KW-1133">Transmembrane helix</keyword>
<feature type="transmembrane region" description="Helical" evidence="1">
    <location>
        <begin position="81"/>
        <end position="105"/>
    </location>
</feature>
<dbReference type="EMBL" id="JANFFA010000004">
    <property type="protein sequence ID" value="MDQ2095291.1"/>
    <property type="molecule type" value="Genomic_DNA"/>
</dbReference>
<keyword evidence="1" id="KW-0472">Membrane</keyword>
<comment type="caution">
    <text evidence="2">The sequence shown here is derived from an EMBL/GenBank/DDBJ whole genome shotgun (WGS) entry which is preliminary data.</text>
</comment>
<evidence type="ECO:0000313" key="2">
    <source>
        <dbReference type="EMBL" id="MDQ2095291.1"/>
    </source>
</evidence>
<feature type="transmembrane region" description="Helical" evidence="1">
    <location>
        <begin position="6"/>
        <end position="23"/>
    </location>
</feature>
<keyword evidence="3" id="KW-1185">Reference proteome</keyword>
<keyword evidence="1" id="KW-0812">Transmembrane</keyword>
<gene>
    <name evidence="2" type="ORF">NOI20_14320</name>
</gene>
<dbReference type="AlphaFoldDB" id="A0AAJ1UFI2"/>
<evidence type="ECO:0000313" key="3">
    <source>
        <dbReference type="Proteomes" id="UP001227162"/>
    </source>
</evidence>
<name>A0AAJ1UFI2_9RHOB</name>
<accession>A0AAJ1UFI2</accession>
<reference evidence="2" key="2">
    <citation type="submission" date="2023-04" db="EMBL/GenBank/DDBJ databases">
        <title>'Rhodoalgimonas zhirmunskyi' gen. nov., isolated from a red alga.</title>
        <authorList>
            <person name="Nedashkovskaya O.I."/>
            <person name="Otstavnykh N.Y."/>
            <person name="Bystritskaya E.P."/>
            <person name="Balabanova L.A."/>
            <person name="Isaeva M.P."/>
        </authorList>
    </citation>
    <scope>NUCLEOTIDE SEQUENCE</scope>
    <source>
        <strain evidence="2">10Alg 79</strain>
    </source>
</reference>
<organism evidence="2 3">
    <name type="scientific">Rhodalgimonas zhirmunskyi</name>
    <dbReference type="NCBI Taxonomy" id="2964767"/>
    <lineage>
        <taxon>Bacteria</taxon>
        <taxon>Pseudomonadati</taxon>
        <taxon>Pseudomonadota</taxon>
        <taxon>Alphaproteobacteria</taxon>
        <taxon>Rhodobacterales</taxon>
        <taxon>Roseobacteraceae</taxon>
        <taxon>Rhodalgimonas</taxon>
    </lineage>
</organism>
<sequence length="112" mass="12057">MSNDAILALITLILPLLTAWALWRTMNGRWRAMAVVPLALLAVHLVLLTAFYSCDAAPDQPFSNCALPATEGLFNALRGVLYSNLTILMLLCPGLLIVAGIAGLIRKEGHKS</sequence>
<dbReference type="RefSeq" id="WP_317626914.1">
    <property type="nucleotide sequence ID" value="NZ_JANFFA010000004.1"/>
</dbReference>
<feature type="transmembrane region" description="Helical" evidence="1">
    <location>
        <begin position="35"/>
        <end position="53"/>
    </location>
</feature>
<dbReference type="Proteomes" id="UP001227162">
    <property type="component" value="Unassembled WGS sequence"/>
</dbReference>
<evidence type="ECO:0000256" key="1">
    <source>
        <dbReference type="SAM" id="Phobius"/>
    </source>
</evidence>
<protein>
    <submittedName>
        <fullName evidence="2">Uncharacterized protein</fullName>
    </submittedName>
</protein>
<proteinExistence type="predicted"/>
<reference evidence="2" key="1">
    <citation type="submission" date="2022-07" db="EMBL/GenBank/DDBJ databases">
        <authorList>
            <person name="Otstavnykh N."/>
            <person name="Isaeva M."/>
            <person name="Bystritskaya E."/>
        </authorList>
    </citation>
    <scope>NUCLEOTIDE SEQUENCE</scope>
    <source>
        <strain evidence="2">10Alg 79</strain>
    </source>
</reference>